<dbReference type="EMBL" id="CAJVCH010570265">
    <property type="protein sequence ID" value="CAG7834511.1"/>
    <property type="molecule type" value="Genomic_DNA"/>
</dbReference>
<dbReference type="AlphaFoldDB" id="A0A8J2Q5E1"/>
<accession>A0A8J2Q5E1</accession>
<dbReference type="Proteomes" id="UP000708208">
    <property type="component" value="Unassembled WGS sequence"/>
</dbReference>
<gene>
    <name evidence="1" type="ORF">AFUS01_LOCUS44011</name>
</gene>
<reference evidence="1" key="1">
    <citation type="submission" date="2021-06" db="EMBL/GenBank/DDBJ databases">
        <authorList>
            <person name="Hodson N. C."/>
            <person name="Mongue J. A."/>
            <person name="Jaron S. K."/>
        </authorList>
    </citation>
    <scope>NUCLEOTIDE SEQUENCE</scope>
</reference>
<feature type="non-terminal residue" evidence="1">
    <location>
        <position position="1"/>
    </location>
</feature>
<proteinExistence type="predicted"/>
<protein>
    <submittedName>
        <fullName evidence="1">Uncharacterized protein</fullName>
    </submittedName>
</protein>
<keyword evidence="2" id="KW-1185">Reference proteome</keyword>
<evidence type="ECO:0000313" key="2">
    <source>
        <dbReference type="Proteomes" id="UP000708208"/>
    </source>
</evidence>
<comment type="caution">
    <text evidence="1">The sequence shown here is derived from an EMBL/GenBank/DDBJ whole genome shotgun (WGS) entry which is preliminary data.</text>
</comment>
<sequence length="349" mass="40039">MNFAVDSEGKLLKNMLKERLFECFELEETKNLSRECLRMKSEENGHRATFQELNSSASEEYSACFAVPEDVSDDDVANKNLFAVDSEGKLCFVRFNIDHYSVLENDDEIDARFANVTGEFCPTWPRMKSMRKEKLWDCLELESVKAVLHECVTKRLEETENLGTFQDYFHVFGCVAPGIKVGICSLPTHNQESEAEPGDASSSSEEPSRCFDLVQTSPNEAIRNINFAVDSEGKVCIVRFDSRRFRDRCNEDDKTEAMDLKALNQDIVFAELLCDPIRNNNFINLVKDTLKERLWGCLDLEETESLFKECIDKKLLEKGYQLRFQDQTRFFHCAKPGLRKCANGDAARE</sequence>
<name>A0A8J2Q5E1_9HEXA</name>
<dbReference type="EMBL" id="CAJVCH010570265">
    <property type="protein sequence ID" value="CAG7834510.1"/>
    <property type="molecule type" value="Genomic_DNA"/>
</dbReference>
<evidence type="ECO:0000313" key="1">
    <source>
        <dbReference type="EMBL" id="CAG7834511.1"/>
    </source>
</evidence>
<organism evidence="1 2">
    <name type="scientific">Allacma fusca</name>
    <dbReference type="NCBI Taxonomy" id="39272"/>
    <lineage>
        <taxon>Eukaryota</taxon>
        <taxon>Metazoa</taxon>
        <taxon>Ecdysozoa</taxon>
        <taxon>Arthropoda</taxon>
        <taxon>Hexapoda</taxon>
        <taxon>Collembola</taxon>
        <taxon>Symphypleona</taxon>
        <taxon>Sminthuridae</taxon>
        <taxon>Allacma</taxon>
    </lineage>
</organism>